<feature type="transmembrane region" description="Helical" evidence="2">
    <location>
        <begin position="126"/>
        <end position="151"/>
    </location>
</feature>
<dbReference type="RefSeq" id="WP_235281398.1">
    <property type="nucleotide sequence ID" value="NZ_JYJB01000007.1"/>
</dbReference>
<feature type="transmembrane region" description="Helical" evidence="2">
    <location>
        <begin position="355"/>
        <end position="375"/>
    </location>
</feature>
<feature type="transmembrane region" description="Helical" evidence="2">
    <location>
        <begin position="85"/>
        <end position="106"/>
    </location>
</feature>
<dbReference type="STRING" id="273678.RS84_01207"/>
<keyword evidence="4" id="KW-1185">Reference proteome</keyword>
<evidence type="ECO:0000313" key="3">
    <source>
        <dbReference type="EMBL" id="KJL48447.1"/>
    </source>
</evidence>
<evidence type="ECO:0000256" key="2">
    <source>
        <dbReference type="SAM" id="Phobius"/>
    </source>
</evidence>
<protein>
    <recommendedName>
        <fullName evidence="5">DUF998 domain-containing protein</fullName>
    </recommendedName>
</protein>
<gene>
    <name evidence="3" type="ORF">RS84_01207</name>
</gene>
<evidence type="ECO:0008006" key="5">
    <source>
        <dbReference type="Google" id="ProtNLM"/>
    </source>
</evidence>
<proteinExistence type="predicted"/>
<keyword evidence="2" id="KW-0812">Transmembrane</keyword>
<feature type="transmembrane region" description="Helical" evidence="2">
    <location>
        <begin position="230"/>
        <end position="250"/>
    </location>
</feature>
<sequence>MLGTASTKKSGCRARRADRTSGTPHECFDGLMERGVRSGGQEQQWRLQNETEAVWATAVAFVLGAGAGILLLGGDPRPLAGPQSLAMPMAAVGGVVAASAFVVSTVRHHRGETAPMPRWQMLISNLSAVALTVVFAAVTAMGVLLATQVLATGLQGLRLGALGGGMLAGVASAVGGRFAYGAGIGLRTVDLAGILFGFLVIGTLFAMSTAADPRWWEHNFSTLGGGAGSWAFNGTLIVAGLIVATVGSYIGRDLHRLLGDGALARVTRVVVLWALTGAALAAIGLVPLERMKVAHNVIALGTLALFVIAAVTTARVFPGSPRALVVTTIGLTALVGVSVVLCFGFGIFGVTALEAIVIGLGMLWMLTLVRVLGILSPSQSRPSARAKLLR</sequence>
<comment type="caution">
    <text evidence="3">The sequence shown here is derived from an EMBL/GenBank/DDBJ whole genome shotgun (WGS) entry which is preliminary data.</text>
</comment>
<accession>A0A0M2HNX3</accession>
<reference evidence="3 4" key="1">
    <citation type="submission" date="2015-02" db="EMBL/GenBank/DDBJ databases">
        <title>Draft genome sequences of ten Microbacterium spp. with emphasis on heavy metal contaminated environments.</title>
        <authorList>
            <person name="Corretto E."/>
        </authorList>
    </citation>
    <scope>NUCLEOTIDE SEQUENCE [LARGE SCALE GENOMIC DNA]</scope>
    <source>
        <strain evidence="3 4">SA35</strain>
    </source>
</reference>
<evidence type="ECO:0000313" key="4">
    <source>
        <dbReference type="Proteomes" id="UP000033900"/>
    </source>
</evidence>
<feature type="transmembrane region" description="Helical" evidence="2">
    <location>
        <begin position="157"/>
        <end position="179"/>
    </location>
</feature>
<dbReference type="PATRIC" id="fig|273678.4.peg.1204"/>
<feature type="transmembrane region" description="Helical" evidence="2">
    <location>
        <begin position="191"/>
        <end position="210"/>
    </location>
</feature>
<name>A0A0M2HNX3_9MICO</name>
<dbReference type="EMBL" id="JYJB01000007">
    <property type="protein sequence ID" value="KJL48447.1"/>
    <property type="molecule type" value="Genomic_DNA"/>
</dbReference>
<feature type="transmembrane region" description="Helical" evidence="2">
    <location>
        <begin position="297"/>
        <end position="317"/>
    </location>
</feature>
<dbReference type="AlphaFoldDB" id="A0A0M2HNX3"/>
<dbReference type="Proteomes" id="UP000033900">
    <property type="component" value="Unassembled WGS sequence"/>
</dbReference>
<evidence type="ECO:0000256" key="1">
    <source>
        <dbReference type="SAM" id="MobiDB-lite"/>
    </source>
</evidence>
<dbReference type="InterPro" id="IPR009339">
    <property type="entry name" value="DUF998"/>
</dbReference>
<keyword evidence="2" id="KW-1133">Transmembrane helix</keyword>
<keyword evidence="2" id="KW-0472">Membrane</keyword>
<feature type="transmembrane region" description="Helical" evidence="2">
    <location>
        <begin position="324"/>
        <end position="349"/>
    </location>
</feature>
<dbReference type="Pfam" id="PF06197">
    <property type="entry name" value="DUF998"/>
    <property type="match status" value="1"/>
</dbReference>
<feature type="transmembrane region" description="Helical" evidence="2">
    <location>
        <begin position="262"/>
        <end position="285"/>
    </location>
</feature>
<organism evidence="3 4">
    <name type="scientific">Microbacterium hydrocarbonoxydans</name>
    <dbReference type="NCBI Taxonomy" id="273678"/>
    <lineage>
        <taxon>Bacteria</taxon>
        <taxon>Bacillati</taxon>
        <taxon>Actinomycetota</taxon>
        <taxon>Actinomycetes</taxon>
        <taxon>Micrococcales</taxon>
        <taxon>Microbacteriaceae</taxon>
        <taxon>Microbacterium</taxon>
    </lineage>
</organism>
<feature type="transmembrane region" description="Helical" evidence="2">
    <location>
        <begin position="53"/>
        <end position="73"/>
    </location>
</feature>
<feature type="region of interest" description="Disordered" evidence="1">
    <location>
        <begin position="1"/>
        <end position="24"/>
    </location>
</feature>